<dbReference type="SUPFAM" id="SSF143437">
    <property type="entry name" value="THUMP domain-like"/>
    <property type="match status" value="1"/>
</dbReference>
<dbReference type="AlphaFoldDB" id="B8D4G6"/>
<dbReference type="GO" id="GO:0003723">
    <property type="term" value="F:RNA binding"/>
    <property type="evidence" value="ECO:0007669"/>
    <property type="project" value="InterPro"/>
</dbReference>
<dbReference type="GO" id="GO:0006400">
    <property type="term" value="P:tRNA modification"/>
    <property type="evidence" value="ECO:0007669"/>
    <property type="project" value="InterPro"/>
</dbReference>
<name>B8D4G6_DESA1</name>
<protein>
    <recommendedName>
        <fullName evidence="3">THUMP domain-containing protein</fullName>
    </recommendedName>
</protein>
<accession>B8D4G6</accession>
<proteinExistence type="predicted"/>
<dbReference type="eggNOG" id="arCOG00084">
    <property type="taxonomic scope" value="Archaea"/>
</dbReference>
<dbReference type="STRING" id="490899.DKAM_0671"/>
<dbReference type="HOGENOM" id="CLU_121272_0_0_2"/>
<evidence type="ECO:0000313" key="2">
    <source>
        <dbReference type="Proteomes" id="UP000006903"/>
    </source>
</evidence>
<sequence length="177" mass="20603">MEYMSFNLMITHEPGLENFRFVLAKLRNTGLNYVLVDKGPSVILLKVDDPYDFTSRIREAVNEIQVIYRVIPIDVVTDPYVEIVAEKSRELALEKIPVDKTYRVTLHGRLYWLETRLPAHTMDAIRVIADKIDRQVSLTHPDYLVYIRSVKLYHRRRYATITVTSPSNIIALKSDKP</sequence>
<dbReference type="CDD" id="cd11717">
    <property type="entry name" value="THUMP_THUMPD1_like"/>
    <property type="match status" value="1"/>
</dbReference>
<dbReference type="Proteomes" id="UP000006903">
    <property type="component" value="Chromosome"/>
</dbReference>
<organism evidence="1 2">
    <name type="scientific">Desulfurococcus amylolyticus (strain DSM 18924 / JCM 16383 / VKM B-2413 / 1221n)</name>
    <name type="common">Desulfurococcus kamchatkensis</name>
    <dbReference type="NCBI Taxonomy" id="490899"/>
    <lineage>
        <taxon>Archaea</taxon>
        <taxon>Thermoproteota</taxon>
        <taxon>Thermoprotei</taxon>
        <taxon>Desulfurococcales</taxon>
        <taxon>Desulfurococcaceae</taxon>
        <taxon>Desulfurococcus</taxon>
    </lineage>
</organism>
<gene>
    <name evidence="1" type="ordered locus">DKAM_0671</name>
</gene>
<dbReference type="EMBL" id="CP001140">
    <property type="protein sequence ID" value="ACL10997.1"/>
    <property type="molecule type" value="Genomic_DNA"/>
</dbReference>
<dbReference type="KEGG" id="dka:DKAM_0671"/>
<evidence type="ECO:0008006" key="3">
    <source>
        <dbReference type="Google" id="ProtNLM"/>
    </source>
</evidence>
<dbReference type="InterPro" id="IPR040183">
    <property type="entry name" value="THUMPD1-like"/>
</dbReference>
<reference evidence="1 2" key="1">
    <citation type="journal article" date="2009" name="J. Bacteriol.">
        <title>Complete genome sequence of the anaerobic, protein-degrading hyperthermophilic crenarchaeon Desulfurococcus kamchatkensis.</title>
        <authorList>
            <person name="Ravin N.V."/>
            <person name="Mardanov A.V."/>
            <person name="Beletsky A.V."/>
            <person name="Kublanov I.V."/>
            <person name="Kolganova T.V."/>
            <person name="Lebedinsky A.V."/>
            <person name="Chernyh N.A."/>
            <person name="Bonch-Osmolovskaya E.A."/>
            <person name="Skryabin K.G."/>
        </authorList>
    </citation>
    <scope>NUCLEOTIDE SEQUENCE [LARGE SCALE GENOMIC DNA]</scope>
    <source>
        <strain evidence="2">DSM 18924 / JCM 16383 / VKM B-2413 / 1221n</strain>
    </source>
</reference>
<evidence type="ECO:0000313" key="1">
    <source>
        <dbReference type="EMBL" id="ACL10997.1"/>
    </source>
</evidence>